<feature type="transmembrane region" description="Helical" evidence="7">
    <location>
        <begin position="289"/>
        <end position="309"/>
    </location>
</feature>
<dbReference type="EMBL" id="JAMSHT010000001">
    <property type="protein sequence ID" value="MCM8556364.1"/>
    <property type="molecule type" value="Genomic_DNA"/>
</dbReference>
<dbReference type="GO" id="GO:0005886">
    <property type="term" value="C:plasma membrane"/>
    <property type="evidence" value="ECO:0007669"/>
    <property type="project" value="UniProtKB-SubCell"/>
</dbReference>
<keyword evidence="3" id="KW-1003">Cell membrane</keyword>
<accession>A0A9X2EJ92</accession>
<keyword evidence="10" id="KW-1185">Reference proteome</keyword>
<name>A0A9X2EJ92_9SPHN</name>
<feature type="domain" description="Major facilitator superfamily (MFS) profile" evidence="8">
    <location>
        <begin position="1"/>
        <end position="404"/>
    </location>
</feature>
<dbReference type="InterPro" id="IPR036259">
    <property type="entry name" value="MFS_trans_sf"/>
</dbReference>
<feature type="transmembrane region" description="Helical" evidence="7">
    <location>
        <begin position="178"/>
        <end position="199"/>
    </location>
</feature>
<keyword evidence="4 7" id="KW-0812">Transmembrane</keyword>
<feature type="transmembrane region" description="Helical" evidence="7">
    <location>
        <begin position="226"/>
        <end position="251"/>
    </location>
</feature>
<feature type="transmembrane region" description="Helical" evidence="7">
    <location>
        <begin position="263"/>
        <end position="282"/>
    </location>
</feature>
<dbReference type="RefSeq" id="WP_252111499.1">
    <property type="nucleotide sequence ID" value="NZ_JAMSHT010000001.1"/>
</dbReference>
<dbReference type="SUPFAM" id="SSF103473">
    <property type="entry name" value="MFS general substrate transporter"/>
    <property type="match status" value="1"/>
</dbReference>
<feature type="transmembrane region" description="Helical" evidence="7">
    <location>
        <begin position="148"/>
        <end position="172"/>
    </location>
</feature>
<evidence type="ECO:0000256" key="5">
    <source>
        <dbReference type="ARBA" id="ARBA00022989"/>
    </source>
</evidence>
<evidence type="ECO:0000256" key="6">
    <source>
        <dbReference type="ARBA" id="ARBA00023136"/>
    </source>
</evidence>
<evidence type="ECO:0000256" key="1">
    <source>
        <dbReference type="ARBA" id="ARBA00004651"/>
    </source>
</evidence>
<dbReference type="GO" id="GO:0022857">
    <property type="term" value="F:transmembrane transporter activity"/>
    <property type="evidence" value="ECO:0007669"/>
    <property type="project" value="InterPro"/>
</dbReference>
<dbReference type="PROSITE" id="PS50850">
    <property type="entry name" value="MFS"/>
    <property type="match status" value="1"/>
</dbReference>
<dbReference type="Proteomes" id="UP001155128">
    <property type="component" value="Unassembled WGS sequence"/>
</dbReference>
<feature type="transmembrane region" description="Helical" evidence="7">
    <location>
        <begin position="21"/>
        <end position="39"/>
    </location>
</feature>
<keyword evidence="5 7" id="KW-1133">Transmembrane helix</keyword>
<dbReference type="PANTHER" id="PTHR23513">
    <property type="entry name" value="INTEGRAL MEMBRANE EFFLUX PROTEIN-RELATED"/>
    <property type="match status" value="1"/>
</dbReference>
<feature type="transmembrane region" description="Helical" evidence="7">
    <location>
        <begin position="109"/>
        <end position="127"/>
    </location>
</feature>
<feature type="transmembrane region" description="Helical" evidence="7">
    <location>
        <begin position="380"/>
        <end position="399"/>
    </location>
</feature>
<dbReference type="InterPro" id="IPR010290">
    <property type="entry name" value="TM_effector"/>
</dbReference>
<protein>
    <submittedName>
        <fullName evidence="9">MFS transporter</fullName>
    </submittedName>
</protein>
<keyword evidence="2" id="KW-0813">Transport</keyword>
<evidence type="ECO:0000259" key="8">
    <source>
        <dbReference type="PROSITE" id="PS50850"/>
    </source>
</evidence>
<feature type="transmembrane region" description="Helical" evidence="7">
    <location>
        <begin position="51"/>
        <end position="72"/>
    </location>
</feature>
<comment type="subcellular location">
    <subcellularLocation>
        <location evidence="1">Cell membrane</location>
        <topology evidence="1">Multi-pass membrane protein</topology>
    </subcellularLocation>
</comment>
<evidence type="ECO:0000313" key="9">
    <source>
        <dbReference type="EMBL" id="MCM8556364.1"/>
    </source>
</evidence>
<evidence type="ECO:0000256" key="7">
    <source>
        <dbReference type="SAM" id="Phobius"/>
    </source>
</evidence>
<gene>
    <name evidence="9" type="ORF">NDO55_00840</name>
</gene>
<dbReference type="PANTHER" id="PTHR23513:SF9">
    <property type="entry name" value="ENTEROBACTIN EXPORTER ENTS"/>
    <property type="match status" value="1"/>
</dbReference>
<comment type="caution">
    <text evidence="9">The sequence shown here is derived from an EMBL/GenBank/DDBJ whole genome shotgun (WGS) entry which is preliminary data.</text>
</comment>
<sequence>MSWLPEPLRIANYRAFWSARLLATLAQLAMVTAIEYQVYTIARETMSIEAAALRLGFIGFIQFVPLFFLTPFSGWAADTMDRRTIAKIAITIEIFSALALGIATATGEISLPIIYIVAIFVGIARVLTGPSMGALASNIVPRELLPSAIALSSIAWKGATIIGPAVGGYLLAVSIETAYFFSVALFVGALIALFLISAINQEKSDRTNGPIAQVIAGIKYVRENRLVLGAISLDLFAVLLGSAVALLPIFATDIFGGGPDLFGHLRAAPAVGATAAALYFAIRPLKTEVGLKMLLAVGVFGLATIGFAFSRSIELTFLLLVIIGASDMLSVYVRSSLIQLYTPDQMRGRVGAVSTLSISASNELGDAESGLMASLFGPTMAAFIGGMGAVVVVFAWAIIFPELRKARDFNPPEPTASP</sequence>
<dbReference type="InterPro" id="IPR020846">
    <property type="entry name" value="MFS_dom"/>
</dbReference>
<dbReference type="AlphaFoldDB" id="A0A9X2EJ92"/>
<evidence type="ECO:0000313" key="10">
    <source>
        <dbReference type="Proteomes" id="UP001155128"/>
    </source>
</evidence>
<dbReference type="Gene3D" id="1.20.1250.20">
    <property type="entry name" value="MFS general substrate transporter like domains"/>
    <property type="match status" value="1"/>
</dbReference>
<evidence type="ECO:0000256" key="2">
    <source>
        <dbReference type="ARBA" id="ARBA00022448"/>
    </source>
</evidence>
<reference evidence="9" key="1">
    <citation type="submission" date="2022-06" db="EMBL/GenBank/DDBJ databases">
        <title>Sphingomicrobium sedimins sp. nov., a marine bacterium isolated from tidal flat.</title>
        <authorList>
            <person name="Kim C.-H."/>
            <person name="Yoo Y."/>
            <person name="Kim J.-J."/>
        </authorList>
    </citation>
    <scope>NUCLEOTIDE SEQUENCE</scope>
    <source>
        <strain evidence="9">GRR-S6-50</strain>
    </source>
</reference>
<feature type="transmembrane region" description="Helical" evidence="7">
    <location>
        <begin position="84"/>
        <end position="103"/>
    </location>
</feature>
<organism evidence="9 10">
    <name type="scientific">Sphingomicrobium sediminis</name>
    <dbReference type="NCBI Taxonomy" id="2950949"/>
    <lineage>
        <taxon>Bacteria</taxon>
        <taxon>Pseudomonadati</taxon>
        <taxon>Pseudomonadota</taxon>
        <taxon>Alphaproteobacteria</taxon>
        <taxon>Sphingomonadales</taxon>
        <taxon>Sphingomonadaceae</taxon>
        <taxon>Sphingomicrobium</taxon>
    </lineage>
</organism>
<evidence type="ECO:0000256" key="3">
    <source>
        <dbReference type="ARBA" id="ARBA00022475"/>
    </source>
</evidence>
<keyword evidence="6 7" id="KW-0472">Membrane</keyword>
<dbReference type="CDD" id="cd06173">
    <property type="entry name" value="MFS_MefA_like"/>
    <property type="match status" value="1"/>
</dbReference>
<proteinExistence type="predicted"/>
<evidence type="ECO:0000256" key="4">
    <source>
        <dbReference type="ARBA" id="ARBA00022692"/>
    </source>
</evidence>
<dbReference type="Pfam" id="PF05977">
    <property type="entry name" value="MFS_3"/>
    <property type="match status" value="1"/>
</dbReference>